<evidence type="ECO:0000256" key="1">
    <source>
        <dbReference type="SAM" id="MobiDB-lite"/>
    </source>
</evidence>
<dbReference type="AlphaFoldDB" id="A0A1B4G398"/>
<evidence type="ECO:0000313" key="3">
    <source>
        <dbReference type="Proteomes" id="UP000067711"/>
    </source>
</evidence>
<name>A0A1B4G398_9BURK</name>
<organism evidence="2 3">
    <name type="scientific">Burkholderia mayonis</name>
    <dbReference type="NCBI Taxonomy" id="1385591"/>
    <lineage>
        <taxon>Bacteria</taxon>
        <taxon>Pseudomonadati</taxon>
        <taxon>Pseudomonadota</taxon>
        <taxon>Betaproteobacteria</taxon>
        <taxon>Burkholderiales</taxon>
        <taxon>Burkholderiaceae</taxon>
        <taxon>Burkholderia</taxon>
        <taxon>pseudomallei group</taxon>
    </lineage>
</organism>
<dbReference type="Proteomes" id="UP000067711">
    <property type="component" value="Chromosome 1"/>
</dbReference>
<proteinExistence type="predicted"/>
<reference evidence="2 3" key="1">
    <citation type="submission" date="2015-12" db="EMBL/GenBank/DDBJ databases">
        <title>Diversity of Burkholderia near neighbor genomes.</title>
        <authorList>
            <person name="Sahl J."/>
            <person name="Wagner D."/>
            <person name="Keim P."/>
        </authorList>
    </citation>
    <scope>NUCLEOTIDE SEQUENCE [LARGE SCALE GENOMIC DNA]</scope>
    <source>
        <strain evidence="2 3">BDU8</strain>
    </source>
</reference>
<feature type="region of interest" description="Disordered" evidence="1">
    <location>
        <begin position="24"/>
        <end position="49"/>
    </location>
</feature>
<dbReference type="EMBL" id="CP013389">
    <property type="protein sequence ID" value="AOJ10392.1"/>
    <property type="molecule type" value="Genomic_DNA"/>
</dbReference>
<feature type="region of interest" description="Disordered" evidence="1">
    <location>
        <begin position="90"/>
        <end position="118"/>
    </location>
</feature>
<gene>
    <name evidence="2" type="ORF">WS71_24645</name>
</gene>
<evidence type="ECO:0000313" key="2">
    <source>
        <dbReference type="EMBL" id="AOJ10392.1"/>
    </source>
</evidence>
<protein>
    <submittedName>
        <fullName evidence="2">Uncharacterized protein</fullName>
    </submittedName>
</protein>
<sequence>MHPDRSQHQAAASLGDVLTLATPRAADDDPLSGVTVPVSTLPHPNAAKPSRFDKLHAARIAALPLRNEKGHYEEAEAPLASTADLSNFIRDRGAAWSQHRQQQQRLQQRPPPQRKRRR</sequence>
<accession>A0A1B4G398</accession>